<name>A0AA39A5H0_VITRO</name>
<dbReference type="PANTHER" id="PTHR31672:SF13">
    <property type="entry name" value="F-BOX PROTEIN CPR30-LIKE"/>
    <property type="match status" value="1"/>
</dbReference>
<protein>
    <recommendedName>
        <fullName evidence="1">F-box domain-containing protein</fullName>
    </recommendedName>
</protein>
<evidence type="ECO:0000313" key="2">
    <source>
        <dbReference type="EMBL" id="KAJ9701331.1"/>
    </source>
</evidence>
<dbReference type="AlphaFoldDB" id="A0AA39A5H0"/>
<keyword evidence="3" id="KW-1185">Reference proteome</keyword>
<evidence type="ECO:0000313" key="3">
    <source>
        <dbReference type="Proteomes" id="UP001168098"/>
    </source>
</evidence>
<dbReference type="Proteomes" id="UP001168098">
    <property type="component" value="Unassembled WGS sequence"/>
</dbReference>
<gene>
    <name evidence="2" type="ORF">PVL29_006605</name>
</gene>
<sequence>MAELPLHIMGNILLRLPVKSLIRFRCVCKAWRTLISHPHFVRSHLRLPQTQARTRLCILDYSKRGDNHCTVVRACTKDSEALSDDDGGSLAFDYLFDIGKFKHEVVLVDSCDGLLCIADLANIVLWNPSTGQCNQLPPNPNVVDFVGCHGFGYDSFADDYKIFVVSMPDPKIETVVDVFSLKSNKWKRIQEKHHTRVAYMCTTVFHGALHWVAYDPIHDFDTIIAFDFEKEQFRELAIPREDEDLYVRFRVVGGCLCVQGLEDPSWMWVMKDYGVDTSWSKIASPYNSRRNNLNEEFECYLLHTLNNEHLLLDDKDKLVLCDLNENTYKNIMPYGEWFQNHANLYVETLVSPHPSL</sequence>
<dbReference type="SMART" id="SM00256">
    <property type="entry name" value="FBOX"/>
    <property type="match status" value="1"/>
</dbReference>
<dbReference type="NCBIfam" id="TIGR01640">
    <property type="entry name" value="F_box_assoc_1"/>
    <property type="match status" value="1"/>
</dbReference>
<dbReference type="SUPFAM" id="SSF50965">
    <property type="entry name" value="Galactose oxidase, central domain"/>
    <property type="match status" value="1"/>
</dbReference>
<dbReference type="InterPro" id="IPR050796">
    <property type="entry name" value="SCF_F-box_component"/>
</dbReference>
<dbReference type="InterPro" id="IPR006527">
    <property type="entry name" value="F-box-assoc_dom_typ1"/>
</dbReference>
<dbReference type="EMBL" id="JARBHA010000005">
    <property type="protein sequence ID" value="KAJ9701331.1"/>
    <property type="molecule type" value="Genomic_DNA"/>
</dbReference>
<feature type="domain" description="F-box" evidence="1">
    <location>
        <begin position="1"/>
        <end position="44"/>
    </location>
</feature>
<proteinExistence type="predicted"/>
<dbReference type="PROSITE" id="PS50181">
    <property type="entry name" value="FBOX"/>
    <property type="match status" value="1"/>
</dbReference>
<evidence type="ECO:0000259" key="1">
    <source>
        <dbReference type="PROSITE" id="PS50181"/>
    </source>
</evidence>
<dbReference type="Pfam" id="PF00646">
    <property type="entry name" value="F-box"/>
    <property type="match status" value="1"/>
</dbReference>
<organism evidence="2 3">
    <name type="scientific">Vitis rotundifolia</name>
    <name type="common">Muscadine grape</name>
    <dbReference type="NCBI Taxonomy" id="103349"/>
    <lineage>
        <taxon>Eukaryota</taxon>
        <taxon>Viridiplantae</taxon>
        <taxon>Streptophyta</taxon>
        <taxon>Embryophyta</taxon>
        <taxon>Tracheophyta</taxon>
        <taxon>Spermatophyta</taxon>
        <taxon>Magnoliopsida</taxon>
        <taxon>eudicotyledons</taxon>
        <taxon>Gunneridae</taxon>
        <taxon>Pentapetalae</taxon>
        <taxon>rosids</taxon>
        <taxon>Vitales</taxon>
        <taxon>Vitaceae</taxon>
        <taxon>Viteae</taxon>
        <taxon>Vitis</taxon>
    </lineage>
</organism>
<dbReference type="InterPro" id="IPR001810">
    <property type="entry name" value="F-box_dom"/>
</dbReference>
<dbReference type="PANTHER" id="PTHR31672">
    <property type="entry name" value="BNACNNG10540D PROTEIN"/>
    <property type="match status" value="1"/>
</dbReference>
<dbReference type="InterPro" id="IPR011043">
    <property type="entry name" value="Gal_Oxase/kelch_b-propeller"/>
</dbReference>
<dbReference type="Pfam" id="PF07734">
    <property type="entry name" value="FBA_1"/>
    <property type="match status" value="1"/>
</dbReference>
<dbReference type="SUPFAM" id="SSF81383">
    <property type="entry name" value="F-box domain"/>
    <property type="match status" value="1"/>
</dbReference>
<comment type="caution">
    <text evidence="2">The sequence shown here is derived from an EMBL/GenBank/DDBJ whole genome shotgun (WGS) entry which is preliminary data.</text>
</comment>
<accession>A0AA39A5H0</accession>
<dbReference type="Gene3D" id="1.20.1280.50">
    <property type="match status" value="1"/>
</dbReference>
<dbReference type="CDD" id="cd22157">
    <property type="entry name" value="F-box_AtFBW1-like"/>
    <property type="match status" value="1"/>
</dbReference>
<reference evidence="2 3" key="1">
    <citation type="journal article" date="2023" name="BMC Biotechnol.">
        <title>Vitis rotundifolia cv Carlos genome sequencing.</title>
        <authorList>
            <person name="Huff M."/>
            <person name="Hulse-Kemp A."/>
            <person name="Scheffler B."/>
            <person name="Youngblood R."/>
            <person name="Simpson S."/>
            <person name="Babiker E."/>
            <person name="Staton M."/>
        </authorList>
    </citation>
    <scope>NUCLEOTIDE SEQUENCE [LARGE SCALE GENOMIC DNA]</scope>
    <source>
        <tissue evidence="2">Leaf</tissue>
    </source>
</reference>
<dbReference type="InterPro" id="IPR017451">
    <property type="entry name" value="F-box-assoc_interact_dom"/>
</dbReference>
<dbReference type="InterPro" id="IPR036047">
    <property type="entry name" value="F-box-like_dom_sf"/>
</dbReference>